<keyword evidence="2" id="KW-1185">Reference proteome</keyword>
<protein>
    <submittedName>
        <fullName evidence="1">Uncharacterized protein</fullName>
    </submittedName>
</protein>
<proteinExistence type="predicted"/>
<evidence type="ECO:0000313" key="2">
    <source>
        <dbReference type="Proteomes" id="UP000594820"/>
    </source>
</evidence>
<dbReference type="RefSeq" id="YP_010002654.1">
    <property type="nucleotide sequence ID" value="NC_053246.1"/>
</dbReference>
<dbReference type="Proteomes" id="UP000594820">
    <property type="component" value="Segment"/>
</dbReference>
<dbReference type="EMBL" id="MW314850">
    <property type="protein sequence ID" value="QPO17171.1"/>
    <property type="molecule type" value="Genomic_DNA"/>
</dbReference>
<accession>A0A7T1KSC9</accession>
<organism evidence="1 2">
    <name type="scientific">Gordonia phage Lilbeanie</name>
    <dbReference type="NCBI Taxonomy" id="2794947"/>
    <lineage>
        <taxon>Viruses</taxon>
        <taxon>Duplodnaviria</taxon>
        <taxon>Heunggongvirae</taxon>
        <taxon>Uroviricota</taxon>
        <taxon>Caudoviricetes</taxon>
        <taxon>Stackebrandtviridae</taxon>
        <taxon>Lilbeanievirus</taxon>
        <taxon>Lilbeanievirus lilbeanie</taxon>
    </lineage>
</organism>
<evidence type="ECO:0000313" key="1">
    <source>
        <dbReference type="EMBL" id="QPO17171.1"/>
    </source>
</evidence>
<name>A0A7T1KSC9_9CAUD</name>
<dbReference type="KEGG" id="vg:63027205"/>
<sequence>MTEVKVTTTRQYAILTPLGEYVTRDSPEAARSGAELTTSNPDKAWVTAHRYQEFARRMGATRASYPIVEREVQILVPPFTIAKTPEETR</sequence>
<dbReference type="GeneID" id="63027205"/>
<reference evidence="1 2" key="1">
    <citation type="submission" date="2020-12" db="EMBL/GenBank/DDBJ databases">
        <authorList>
            <person name="Mahalingham V.A."/>
            <person name="Abad L.A."/>
            <person name="Dennis E.A."/>
            <person name="Alston T.C."/>
            <person name="Buckley J.R."/>
            <person name="Cao N.T."/>
            <person name="Cole K.B."/>
            <person name="Davis H.C."/>
            <person name="Fisher D.E."/>
            <person name="Jennings A.R."/>
            <person name="Litwin A.R."/>
            <person name="McCartney J.B."/>
            <person name="Mitchell K.E."/>
            <person name="Nasser J.B."/>
            <person name="Paudel P."/>
            <person name="Richoux S.A."/>
            <person name="Sisung K.L."/>
            <person name="Smith M.L."/>
            <person name="Sonnier C.R."/>
            <person name="Underwood K.G."/>
            <person name="Hunter C.W."/>
            <person name="Gottschalck B.A."/>
            <person name="Wiggina Z.F."/>
            <person name="Spears T.J."/>
            <person name="Hancock A.M."/>
            <person name="Gissendanner C.R."/>
            <person name="Findley A.M."/>
            <person name="Garlena R.A."/>
            <person name="Russell D.A."/>
            <person name="Jacobs-Sera D."/>
            <person name="Hatfull G.F."/>
        </authorList>
    </citation>
    <scope>NUCLEOTIDE SEQUENCE [LARGE SCALE GENOMIC DNA]</scope>
</reference>
<gene>
    <name evidence="1" type="primary">93</name>
    <name evidence="1" type="ORF">SEA_LILBEANIE_93</name>
</gene>